<dbReference type="InterPro" id="IPR054471">
    <property type="entry name" value="GPIID_WHD"/>
</dbReference>
<feature type="repeat" description="ANK" evidence="3">
    <location>
        <begin position="1179"/>
        <end position="1211"/>
    </location>
</feature>
<keyword evidence="2 3" id="KW-0040">ANK repeat</keyword>
<dbReference type="Pfam" id="PF00023">
    <property type="entry name" value="Ank"/>
    <property type="match status" value="1"/>
</dbReference>
<dbReference type="GeneID" id="87916764"/>
<feature type="domain" description="Nephrocystin 3-like N-terminal" evidence="6">
    <location>
        <begin position="411"/>
        <end position="575"/>
    </location>
</feature>
<name>A0AAE1M7M5_9HYPO</name>
<dbReference type="PANTHER" id="PTHR24198">
    <property type="entry name" value="ANKYRIN REPEAT AND PROTEIN KINASE DOMAIN-CONTAINING PROTEIN"/>
    <property type="match status" value="1"/>
</dbReference>
<evidence type="ECO:0000259" key="5">
    <source>
        <dbReference type="Pfam" id="PF22939"/>
    </source>
</evidence>
<dbReference type="PROSITE" id="PS50088">
    <property type="entry name" value="ANK_REPEAT"/>
    <property type="match status" value="13"/>
</dbReference>
<evidence type="ECO:0000256" key="2">
    <source>
        <dbReference type="ARBA" id="ARBA00023043"/>
    </source>
</evidence>
<feature type="repeat" description="ANK" evidence="3">
    <location>
        <begin position="1212"/>
        <end position="1249"/>
    </location>
</feature>
<sequence>MSPNTKSHADYSVGWVCALPQEQTAATAMLDERHEGLSKPPTDSNAYTLGSIGQHNIVIACLPKGYAGPNSAATAATQMVQAFPSIKIGLLVGMGGGIPPKVRLGDVVVSTPDGQFPGVVQWDLGKSTEGGKFERTGSLSNPPNSLLSALGKLESKHELEGSKIPDFLEQFRERYPLAAKSYLDSTSLEDVLFKSGYSHVHGKPIEDDGVGDTIKEDGDGVSDEEEEEEEEGCVSCDPSQIVRRKNRSMRIQYGLIASSNTTIEDAELRDRLTKELDKKVLCVEMEAAGLMNSFPCIVIRGICDYADSHRNKTWQKYAAAVAAAFAKELLGCVQSSDVEGERPIRDILNEVKDELNQINRDIKAGFGETKKDLDNLIDVQRVRKQNEALAWLSSVDSASMHHDYIKKCEPGTGQDFLNSEELQQWINIPQTTLFCPGIPGAGKTFQMAILIDHLSRGFRHDDTIGLAFFYYRFDRQDTQKPEPLIANLIKQLGQNHEPCREKIQSFCEHHKKKGTWPLIGELVDLLELISSLLSRAYVIIDALDECDNNENSRTRLLDGLFAAQKKGLNICATSRKLHVIEQRFEGALKWEIMEIKKCIRSAIEGMFLLAQLYIDSLVGKRSITSIRRALKTTERIDRSNVLSKAYHKAMERIQQQKGDLPADAMTILAWVAQSKKPLPVGILQLILAIDTEKSMIDEDNFPTADHITQACAPLVVIDSETRGARLAHYTIQEYFESPNDTKTGKFQKLIADTCMTNLSFSNPRSVFMNKNDDEGNFHNYATEFWAHHTEEALSARGLDIQRVVHFLNNGAKSDLWHDSLMQIDLARTNLSASTTGGLLQVPEQVVEFHVAACLGLSAVVVELIRKGYDPDVRDKRNRSPLWWAVYNGHAGIVELLLKQNVDIEVRDTFTYRTPLNLAARRGPISIVRLLLDKDADLEPGNKDETISPITISQEVLSTLYSVNTKFRPHNTDTFGDEWRYLSPLASAAKAGREEISALLLKRGAKIETTSDHGPAISALHVAINANRESIVRLLLTHGADIEMRDAKGSTALHIAAYSANPNFLELLLSKEADIGSRNDNGWTALHYAAAIGPVSRVELLLSKGANIEAQTEEGWTALHLAARNGQTNIVELLLSNGLDVGDKDRWGRTALHMGAETDRGRGVEVLLAHGAETDSPDEKGWTPLMISASYCRPNVTKTLLAHGADVGIRDNEGCTALHIAAEAKDLIVERGSVVEILLAHGADMESRNKQNQMPVHIAAACNSSSMLEVLLAHGTDVDIRDSKGWTALHNAAKSNATNAAAVLITRGADINAENEQGETALVIASRHASQETLDVLIAQGARHSECSVLSCAIISRLWSTVELLVEKGVTIDEDVAVCGGRMLHNVIEKDDMSLLDWLLQHNVDVNYYDVKAKRNPLHKAVEVGNLSIVARLLDVDGIDAEAKSGEGLSALSMALRNRKKEIAKLLMSSGKVRTAFGRPEFLEFLKKNYR</sequence>
<dbReference type="PRINTS" id="PR01415">
    <property type="entry name" value="ANKYRIN"/>
</dbReference>
<dbReference type="PROSITE" id="PS50297">
    <property type="entry name" value="ANK_REP_REGION"/>
    <property type="match status" value="11"/>
</dbReference>
<dbReference type="SMART" id="SM00248">
    <property type="entry name" value="ANK"/>
    <property type="match status" value="17"/>
</dbReference>
<dbReference type="InterPro" id="IPR035994">
    <property type="entry name" value="Nucleoside_phosphorylase_sf"/>
</dbReference>
<feature type="domain" description="GPI inositol-deacylase winged helix" evidence="5">
    <location>
        <begin position="662"/>
        <end position="737"/>
    </location>
</feature>
<dbReference type="Gene3D" id="3.40.50.1580">
    <property type="entry name" value="Nucleoside phosphorylase domain"/>
    <property type="match status" value="1"/>
</dbReference>
<organism evidence="7 8">
    <name type="scientific">Trichoderma aggressivum f. europaeum</name>
    <dbReference type="NCBI Taxonomy" id="173218"/>
    <lineage>
        <taxon>Eukaryota</taxon>
        <taxon>Fungi</taxon>
        <taxon>Dikarya</taxon>
        <taxon>Ascomycota</taxon>
        <taxon>Pezizomycotina</taxon>
        <taxon>Sordariomycetes</taxon>
        <taxon>Hypocreomycetidae</taxon>
        <taxon>Hypocreales</taxon>
        <taxon>Hypocreaceae</taxon>
        <taxon>Trichoderma</taxon>
    </lineage>
</organism>
<dbReference type="InterPro" id="IPR027417">
    <property type="entry name" value="P-loop_NTPase"/>
</dbReference>
<feature type="repeat" description="ANK" evidence="3">
    <location>
        <begin position="979"/>
        <end position="1011"/>
    </location>
</feature>
<feature type="repeat" description="ANK" evidence="3">
    <location>
        <begin position="1412"/>
        <end position="1445"/>
    </location>
</feature>
<evidence type="ECO:0000256" key="3">
    <source>
        <dbReference type="PROSITE-ProRule" id="PRU00023"/>
    </source>
</evidence>
<feature type="region of interest" description="Disordered" evidence="4">
    <location>
        <begin position="204"/>
        <end position="236"/>
    </location>
</feature>
<dbReference type="PANTHER" id="PTHR24198:SF165">
    <property type="entry name" value="ANKYRIN REPEAT-CONTAINING PROTEIN-RELATED"/>
    <property type="match status" value="1"/>
</dbReference>
<dbReference type="Gene3D" id="3.40.50.300">
    <property type="entry name" value="P-loop containing nucleotide triphosphate hydrolases"/>
    <property type="match status" value="1"/>
</dbReference>
<feature type="repeat" description="ANK" evidence="3">
    <location>
        <begin position="1080"/>
        <end position="1112"/>
    </location>
</feature>
<evidence type="ECO:0000259" key="6">
    <source>
        <dbReference type="Pfam" id="PF24883"/>
    </source>
</evidence>
<feature type="repeat" description="ANK" evidence="3">
    <location>
        <begin position="1146"/>
        <end position="1178"/>
    </location>
</feature>
<reference evidence="7" key="1">
    <citation type="submission" date="2023-11" db="EMBL/GenBank/DDBJ databases">
        <title>The genome sequences of three competitors of mushroom-forming fungi.</title>
        <authorList>
            <person name="Beijen E."/>
            <person name="Ohm R.A."/>
        </authorList>
    </citation>
    <scope>NUCLEOTIDE SEQUENCE</scope>
    <source>
        <strain evidence="7">CBS 100526</strain>
    </source>
</reference>
<feature type="repeat" description="ANK" evidence="3">
    <location>
        <begin position="876"/>
        <end position="908"/>
    </location>
</feature>
<feature type="compositionally biased region" description="Acidic residues" evidence="4">
    <location>
        <begin position="219"/>
        <end position="232"/>
    </location>
</feature>
<dbReference type="InterPro" id="IPR036770">
    <property type="entry name" value="Ankyrin_rpt-contain_sf"/>
</dbReference>
<evidence type="ECO:0000313" key="7">
    <source>
        <dbReference type="EMBL" id="KAK4081122.1"/>
    </source>
</evidence>
<feature type="repeat" description="ANK" evidence="3">
    <location>
        <begin position="1014"/>
        <end position="1046"/>
    </location>
</feature>
<dbReference type="Pfam" id="PF12796">
    <property type="entry name" value="Ank_2"/>
    <property type="match status" value="4"/>
</dbReference>
<dbReference type="EMBL" id="JAWRVG010000007">
    <property type="protein sequence ID" value="KAK4081122.1"/>
    <property type="molecule type" value="Genomic_DNA"/>
</dbReference>
<evidence type="ECO:0000256" key="1">
    <source>
        <dbReference type="ARBA" id="ARBA00022737"/>
    </source>
</evidence>
<feature type="repeat" description="ANK" evidence="3">
    <location>
        <begin position="1113"/>
        <end position="1145"/>
    </location>
</feature>
<dbReference type="Pfam" id="PF22939">
    <property type="entry name" value="WHD_GPIID"/>
    <property type="match status" value="1"/>
</dbReference>
<dbReference type="Pfam" id="PF24883">
    <property type="entry name" value="NPHP3_N"/>
    <property type="match status" value="1"/>
</dbReference>
<dbReference type="GO" id="GO:0009116">
    <property type="term" value="P:nucleoside metabolic process"/>
    <property type="evidence" value="ECO:0007669"/>
    <property type="project" value="InterPro"/>
</dbReference>
<keyword evidence="1" id="KW-0677">Repeat</keyword>
<dbReference type="SUPFAM" id="SSF52540">
    <property type="entry name" value="P-loop containing nucleoside triphosphate hydrolases"/>
    <property type="match status" value="1"/>
</dbReference>
<proteinExistence type="predicted"/>
<comment type="caution">
    <text evidence="7">The sequence shown here is derived from an EMBL/GenBank/DDBJ whole genome shotgun (WGS) entry which is preliminary data.</text>
</comment>
<feature type="repeat" description="ANK" evidence="3">
    <location>
        <begin position="910"/>
        <end position="942"/>
    </location>
</feature>
<accession>A0AAE1M7M5</accession>
<dbReference type="SUPFAM" id="SSF48403">
    <property type="entry name" value="Ankyrin repeat"/>
    <property type="match status" value="2"/>
</dbReference>
<feature type="repeat" description="ANK" evidence="3">
    <location>
        <begin position="1047"/>
        <end position="1079"/>
    </location>
</feature>
<keyword evidence="8" id="KW-1185">Reference proteome</keyword>
<evidence type="ECO:0000313" key="8">
    <source>
        <dbReference type="Proteomes" id="UP001273209"/>
    </source>
</evidence>
<evidence type="ECO:0008006" key="9">
    <source>
        <dbReference type="Google" id="ProtNLM"/>
    </source>
</evidence>
<feature type="repeat" description="ANK" evidence="3">
    <location>
        <begin position="1283"/>
        <end position="1315"/>
    </location>
</feature>
<dbReference type="Gene3D" id="1.25.40.20">
    <property type="entry name" value="Ankyrin repeat-containing domain"/>
    <property type="match status" value="7"/>
</dbReference>
<dbReference type="SUPFAM" id="SSF53167">
    <property type="entry name" value="Purine and uridine phosphorylases"/>
    <property type="match status" value="1"/>
</dbReference>
<gene>
    <name evidence="7" type="ORF">Triagg1_2654</name>
</gene>
<dbReference type="Proteomes" id="UP001273209">
    <property type="component" value="Unassembled WGS sequence"/>
</dbReference>
<dbReference type="InterPro" id="IPR002110">
    <property type="entry name" value="Ankyrin_rpt"/>
</dbReference>
<dbReference type="Pfam" id="PF13857">
    <property type="entry name" value="Ank_5"/>
    <property type="match status" value="1"/>
</dbReference>
<evidence type="ECO:0000256" key="4">
    <source>
        <dbReference type="SAM" id="MobiDB-lite"/>
    </source>
</evidence>
<protein>
    <recommendedName>
        <fullName evidence="9">Nucleoside phosphorylase domain-containing protein</fullName>
    </recommendedName>
</protein>
<dbReference type="GO" id="GO:0003824">
    <property type="term" value="F:catalytic activity"/>
    <property type="evidence" value="ECO:0007669"/>
    <property type="project" value="InterPro"/>
</dbReference>
<feature type="repeat" description="ANK" evidence="3">
    <location>
        <begin position="1250"/>
        <end position="1282"/>
    </location>
</feature>
<dbReference type="RefSeq" id="XP_062758271.1">
    <property type="nucleotide sequence ID" value="XM_062896859.1"/>
</dbReference>
<dbReference type="InterPro" id="IPR056884">
    <property type="entry name" value="NPHP3-like_N"/>
</dbReference>